<keyword evidence="2" id="KW-1185">Reference proteome</keyword>
<accession>A0AAJ0DC17</accession>
<comment type="caution">
    <text evidence="1">The sequence shown here is derived from an EMBL/GenBank/DDBJ whole genome shotgun (WGS) entry which is preliminary data.</text>
</comment>
<evidence type="ECO:0000313" key="1">
    <source>
        <dbReference type="EMBL" id="KAK3051185.1"/>
    </source>
</evidence>
<dbReference type="AlphaFoldDB" id="A0AAJ0DC17"/>
<gene>
    <name evidence="1" type="ORF">LTR09_007581</name>
</gene>
<sequence>MAPLSWPMAALGMASVAVGSAIPRPRKIMGRDVAEDIAYYCQGWDLADAASISKLWNEGDNAVGTSMASFAQDVVGDDYPNHKWADHMMEVAQPNVGDNGLGGCGIPGGECDPNIECEDFANRGFGELYWPLRALVGMHSKLNIAHEWLQDATIESILSLSEIASDFTGTN</sequence>
<name>A0AAJ0DC17_9PEZI</name>
<proteinExistence type="predicted"/>
<reference evidence="1" key="1">
    <citation type="submission" date="2023-04" db="EMBL/GenBank/DDBJ databases">
        <title>Black Yeasts Isolated from many extreme environments.</title>
        <authorList>
            <person name="Coleine C."/>
            <person name="Stajich J.E."/>
            <person name="Selbmann L."/>
        </authorList>
    </citation>
    <scope>NUCLEOTIDE SEQUENCE</scope>
    <source>
        <strain evidence="1">CCFEE 5312</strain>
    </source>
</reference>
<dbReference type="EMBL" id="JAWDJX010000027">
    <property type="protein sequence ID" value="KAK3051185.1"/>
    <property type="molecule type" value="Genomic_DNA"/>
</dbReference>
<protein>
    <submittedName>
        <fullName evidence="1">Uncharacterized protein</fullName>
    </submittedName>
</protein>
<evidence type="ECO:0000313" key="2">
    <source>
        <dbReference type="Proteomes" id="UP001271007"/>
    </source>
</evidence>
<organism evidence="1 2">
    <name type="scientific">Extremus antarcticus</name>
    <dbReference type="NCBI Taxonomy" id="702011"/>
    <lineage>
        <taxon>Eukaryota</taxon>
        <taxon>Fungi</taxon>
        <taxon>Dikarya</taxon>
        <taxon>Ascomycota</taxon>
        <taxon>Pezizomycotina</taxon>
        <taxon>Dothideomycetes</taxon>
        <taxon>Dothideomycetidae</taxon>
        <taxon>Mycosphaerellales</taxon>
        <taxon>Extremaceae</taxon>
        <taxon>Extremus</taxon>
    </lineage>
</organism>
<dbReference type="Proteomes" id="UP001271007">
    <property type="component" value="Unassembled WGS sequence"/>
</dbReference>